<gene>
    <name evidence="3" type="ORF">GCM10009118_21220</name>
</gene>
<organism evidence="3 4">
    <name type="scientific">Wandonia haliotis</name>
    <dbReference type="NCBI Taxonomy" id="574963"/>
    <lineage>
        <taxon>Bacteria</taxon>
        <taxon>Pseudomonadati</taxon>
        <taxon>Bacteroidota</taxon>
        <taxon>Flavobacteriia</taxon>
        <taxon>Flavobacteriales</taxon>
        <taxon>Crocinitomicaceae</taxon>
        <taxon>Wandonia</taxon>
    </lineage>
</organism>
<protein>
    <submittedName>
        <fullName evidence="3">Uncharacterized protein</fullName>
    </submittedName>
</protein>
<feature type="coiled-coil region" evidence="1">
    <location>
        <begin position="718"/>
        <end position="749"/>
    </location>
</feature>
<proteinExistence type="predicted"/>
<dbReference type="Proteomes" id="UP001501126">
    <property type="component" value="Unassembled WGS sequence"/>
</dbReference>
<reference evidence="3 4" key="1">
    <citation type="journal article" date="2019" name="Int. J. Syst. Evol. Microbiol.">
        <title>The Global Catalogue of Microorganisms (GCM) 10K type strain sequencing project: providing services to taxonomists for standard genome sequencing and annotation.</title>
        <authorList>
            <consortium name="The Broad Institute Genomics Platform"/>
            <consortium name="The Broad Institute Genome Sequencing Center for Infectious Disease"/>
            <person name="Wu L."/>
            <person name="Ma J."/>
        </authorList>
    </citation>
    <scope>NUCLEOTIDE SEQUENCE [LARGE SCALE GENOMIC DNA]</scope>
    <source>
        <strain evidence="3 4">JCM 16083</strain>
    </source>
</reference>
<keyword evidence="4" id="KW-1185">Reference proteome</keyword>
<feature type="region of interest" description="Disordered" evidence="2">
    <location>
        <begin position="32"/>
        <end position="59"/>
    </location>
</feature>
<feature type="compositionally biased region" description="Basic and acidic residues" evidence="2">
    <location>
        <begin position="773"/>
        <end position="804"/>
    </location>
</feature>
<feature type="compositionally biased region" description="Basic and acidic residues" evidence="2">
    <location>
        <begin position="45"/>
        <end position="59"/>
    </location>
</feature>
<dbReference type="EMBL" id="BAAAFH010000011">
    <property type="protein sequence ID" value="GAA0875713.1"/>
    <property type="molecule type" value="Genomic_DNA"/>
</dbReference>
<name>A0ABN1MQV6_9FLAO</name>
<evidence type="ECO:0000256" key="2">
    <source>
        <dbReference type="SAM" id="MobiDB-lite"/>
    </source>
</evidence>
<comment type="caution">
    <text evidence="3">The sequence shown here is derived from an EMBL/GenBank/DDBJ whole genome shotgun (WGS) entry which is preliminary data.</text>
</comment>
<feature type="region of interest" description="Disordered" evidence="2">
    <location>
        <begin position="757"/>
        <end position="804"/>
    </location>
</feature>
<sequence length="971" mass="112122">MYAYKPYQTRTREEDNSWEELAVLRRREQHALGDQTDILEQETDDEKKKANENSRDEKTPGYEERWFTFKVPVSQDLDAKESHIKIYSFVYKVAEFRAEEILKEKLKNHNSQSYSSLWKGGSFTEFTEEDVKREYKAFSFSYTDLLKYASYTIEVDEKGEKVKPEGFDERRKWFDSLANGTPQQQETRRNIFRKADQRFKEVTGKDTPKDNSVLIELYWDLIDEEILNHWEGTDVEFGDRIKIENYWERKRTNEIWNSLNEQQQKEYEAFLDNANATGNYGSATYEESLKSFKKNYDDWYKIVNEILENKESKRLFEFIRDYGTPNRLRFISAWKKVKILNLIRGYDLPGKQMVAEKLIKSMGQPELDAFFEALTKDNCYWFKVFEKSSGSYDFSVIKLIEKFHGLEVINTSTRKKLLSEMTKEIHDGTGLGSEQNIIKVLESTPDSDAYEIIEHLKKNDSRLLKRLQDGMDWSGYEQYSHLLIGLMFSSMTEGVTEEDAIDKQFQTYLGYDYDTGTQLVTIPYLRRSEYGVKGSRVKYSVDFNEKGEIQFSYYWKRGRWSNISGKTEHKYTFDPFEPIRIKFHQTSENLNKSKDDILVVPAIYLLYVDNQDFWETVTEASLFALDILALVSGTSAVFTATSTIGKVVGAAELLYGVSDFLIRLHRNDIYKMEGGEEFLRIWDATTAVVGIYGLARLVIASPKILRNLGEAWGNFKGKQQLKKQNKALYEQMQKEINAYENQLKNYYDDVNKNQGFAEQATPDGMVKQNTQKPKLEKLDETVETADDLKRTDVDKSEKSGKFEESSLDNVNTAGMFGKYSTKLDDAVTVLQKESLFGDDALTFLDAEYRTVQTTKQVTTYRTFGGNAKVGGTFVTTKTGASRTELALLDEWNNSMRFEATINIPSGTKMNIGKVGPQTSTNGLQTLAGGGDQVILPYQWNTQWVSKIVDKNTGKIYNSVSEFAVDFPALVN</sequence>
<evidence type="ECO:0000313" key="4">
    <source>
        <dbReference type="Proteomes" id="UP001501126"/>
    </source>
</evidence>
<keyword evidence="1" id="KW-0175">Coiled coil</keyword>
<evidence type="ECO:0000313" key="3">
    <source>
        <dbReference type="EMBL" id="GAA0875713.1"/>
    </source>
</evidence>
<evidence type="ECO:0000256" key="1">
    <source>
        <dbReference type="SAM" id="Coils"/>
    </source>
</evidence>
<accession>A0ABN1MQV6</accession>
<dbReference type="RefSeq" id="WP_343787487.1">
    <property type="nucleotide sequence ID" value="NZ_BAAAFH010000011.1"/>
</dbReference>